<feature type="compositionally biased region" description="Basic residues" evidence="1">
    <location>
        <begin position="601"/>
        <end position="615"/>
    </location>
</feature>
<organism evidence="3 4">
    <name type="scientific">Hyalella azteca</name>
    <name type="common">Amphipod</name>
    <dbReference type="NCBI Taxonomy" id="294128"/>
    <lineage>
        <taxon>Eukaryota</taxon>
        <taxon>Metazoa</taxon>
        <taxon>Ecdysozoa</taxon>
        <taxon>Arthropoda</taxon>
        <taxon>Crustacea</taxon>
        <taxon>Multicrustacea</taxon>
        <taxon>Malacostraca</taxon>
        <taxon>Eumalacostraca</taxon>
        <taxon>Peracarida</taxon>
        <taxon>Amphipoda</taxon>
        <taxon>Senticaudata</taxon>
        <taxon>Talitrida</taxon>
        <taxon>Talitroidea</taxon>
        <taxon>Hyalellidae</taxon>
        <taxon>Hyalella</taxon>
    </lineage>
</organism>
<feature type="compositionally biased region" description="Basic and acidic residues" evidence="1">
    <location>
        <begin position="567"/>
        <end position="580"/>
    </location>
</feature>
<feature type="compositionally biased region" description="Acidic residues" evidence="1">
    <location>
        <begin position="95"/>
        <end position="111"/>
    </location>
</feature>
<dbReference type="PANTHER" id="PTHR48209:SF2">
    <property type="entry name" value="FI24008P1"/>
    <property type="match status" value="1"/>
</dbReference>
<gene>
    <name evidence="4" type="primary">LOC108665710</name>
</gene>
<dbReference type="Proteomes" id="UP000694843">
    <property type="component" value="Unplaced"/>
</dbReference>
<feature type="compositionally biased region" description="Polar residues" evidence="1">
    <location>
        <begin position="689"/>
        <end position="698"/>
    </location>
</feature>
<feature type="region of interest" description="Disordered" evidence="1">
    <location>
        <begin position="438"/>
        <end position="698"/>
    </location>
</feature>
<feature type="compositionally biased region" description="Low complexity" evidence="1">
    <location>
        <begin position="674"/>
        <end position="688"/>
    </location>
</feature>
<dbReference type="GeneID" id="108665710"/>
<feature type="compositionally biased region" description="Basic and acidic residues" evidence="1">
    <location>
        <begin position="300"/>
        <end position="309"/>
    </location>
</feature>
<feature type="compositionally biased region" description="Basic residues" evidence="1">
    <location>
        <begin position="637"/>
        <end position="649"/>
    </location>
</feature>
<evidence type="ECO:0000256" key="2">
    <source>
        <dbReference type="SAM" id="SignalP"/>
    </source>
</evidence>
<dbReference type="AlphaFoldDB" id="A0A8B7N336"/>
<feature type="compositionally biased region" description="Basic residues" evidence="1">
    <location>
        <begin position="327"/>
        <end position="343"/>
    </location>
</feature>
<feature type="compositionally biased region" description="Basic residues" evidence="1">
    <location>
        <begin position="255"/>
        <end position="274"/>
    </location>
</feature>
<feature type="compositionally biased region" description="Basic and acidic residues" evidence="1">
    <location>
        <begin position="142"/>
        <end position="156"/>
    </location>
</feature>
<evidence type="ECO:0000256" key="1">
    <source>
        <dbReference type="SAM" id="MobiDB-lite"/>
    </source>
</evidence>
<dbReference type="RefSeq" id="XP_018007990.1">
    <property type="nucleotide sequence ID" value="XM_018152501.2"/>
</dbReference>
<evidence type="ECO:0000313" key="3">
    <source>
        <dbReference type="Proteomes" id="UP000694843"/>
    </source>
</evidence>
<feature type="compositionally biased region" description="Acidic residues" evidence="1">
    <location>
        <begin position="505"/>
        <end position="526"/>
    </location>
</feature>
<reference evidence="4" key="1">
    <citation type="submission" date="2025-08" db="UniProtKB">
        <authorList>
            <consortium name="RefSeq"/>
        </authorList>
    </citation>
    <scope>IDENTIFICATION</scope>
    <source>
        <tissue evidence="4">Whole organism</tissue>
    </source>
</reference>
<feature type="region of interest" description="Disordered" evidence="1">
    <location>
        <begin position="87"/>
        <end position="175"/>
    </location>
</feature>
<feature type="region of interest" description="Disordered" evidence="1">
    <location>
        <begin position="255"/>
        <end position="376"/>
    </location>
</feature>
<feature type="compositionally biased region" description="Basic and acidic residues" evidence="1">
    <location>
        <begin position="527"/>
        <end position="537"/>
    </location>
</feature>
<proteinExistence type="predicted"/>
<dbReference type="KEGG" id="hazt:108665710"/>
<feature type="compositionally biased region" description="Basic and acidic residues" evidence="1">
    <location>
        <begin position="493"/>
        <end position="504"/>
    </location>
</feature>
<keyword evidence="2" id="KW-0732">Signal</keyword>
<feature type="compositionally biased region" description="Gly residues" evidence="1">
    <location>
        <begin position="624"/>
        <end position="636"/>
    </location>
</feature>
<name>A0A8B7N336_HYAAZ</name>
<feature type="signal peptide" evidence="2">
    <location>
        <begin position="1"/>
        <end position="18"/>
    </location>
</feature>
<dbReference type="PANTHER" id="PTHR48209">
    <property type="entry name" value="AGL056WP"/>
    <property type="match status" value="1"/>
</dbReference>
<accession>A0A8B7N336</accession>
<evidence type="ECO:0000313" key="4">
    <source>
        <dbReference type="RefSeq" id="XP_018007990.1"/>
    </source>
</evidence>
<feature type="compositionally biased region" description="Acidic residues" evidence="1">
    <location>
        <begin position="444"/>
        <end position="460"/>
    </location>
</feature>
<protein>
    <submittedName>
        <fullName evidence="4">Sarcoplasmic reticulum histidine-rich calcium-binding protein</fullName>
    </submittedName>
</protein>
<sequence length="698" mass="78165">MKASLTLLLVAGASLVAAVPPHQDYDSYSDFTTTSDDYHYETDNAVPCQDFTPDAWMNALPQPLQINKQVASTQDEAEEVADYVEPVHVVNPEYDPSDSESTDDNNSEDDDVLVRHRRYVVAQRPSSEAPYGDYEGSVTDTHVTREDELGEVDRGTRFGSGSSTTENNSDEEEEEPLASIKLKKGHKNNGPLLPGKTTKIMLKNYQKTKMSFLLTIKAEESASCGFGTLGSEYVFHKLVGCWLEHKHKAHEMCHHRGNGRKHHAHGNRRNRRQRRDSNAEFDPYTDERQTTASMASEEDFDHHDDHNEGNDTDDGDDSHGHGGLGGRGHHHGRGGRHGGKGHHHEHDYHGVNDMTYGSNKHGRRGHGQPSEGSAEACDSNLRGWVAPESKLVVEYTVPRCGCFVLNAHVTYERQDGGSLVLTPDANSEFLQVFECVDAPQPPSESDEDDADDADDVDLDGIDPRNVIAASDEQDDDGQGARRGPAFNTRAAHRRGDTGRDQDKDDSNEESKEDNDNDRDDDQDDEKDNVYRYEIYEGRKRRAPEGEDQVAETREERRRRRQQQNAQRRADRARERARAEGGDDTNVVAGSAGEDVDQAERRRQRRLQRQQRKQQRRQQQAAADGGNGNGNGNGGGGNRRRGRNNNRRRGGNGEDGEDDAPVSKQEWRRRRALRRQQAAARRQNRAILRSESSVSADSL</sequence>
<keyword evidence="3" id="KW-1185">Reference proteome</keyword>
<feature type="chain" id="PRO_5034844363" evidence="2">
    <location>
        <begin position="19"/>
        <end position="698"/>
    </location>
</feature>